<evidence type="ECO:0000313" key="6">
    <source>
        <dbReference type="EMBL" id="RDI48005.1"/>
    </source>
</evidence>
<dbReference type="InterPro" id="IPR050301">
    <property type="entry name" value="NTE"/>
</dbReference>
<proteinExistence type="predicted"/>
<sequence>MKVGVAFSGGGIRGAAHLGIMQALHENGVVPSIYTGTSSGSIAAVLLALGYTPIEAFEKFKKVRSIIDIAYFHILKGLVTPSKIKGIAKGKKLHRVLDDVFDGRQFSHVCDKDVKLAVIATRILTGEQTIFANSDILDPSKINDDHFRWYPLFEKNLSGFVRASCSIPGVYLPYEVNGEEYVDGGITNNLPSDIAYALGAEKVIAIDLGYSGKTREVGGIMEILSQSIYVMVESIIDDHDYQSGIYLNPEIYDIGSLEISKTNECYIRGYEYAKANMEVILSKLRD</sequence>
<name>A0A370GWE5_9BACI</name>
<evidence type="ECO:0000256" key="3">
    <source>
        <dbReference type="ARBA" id="ARBA00023098"/>
    </source>
</evidence>
<keyword evidence="1 4" id="KW-0378">Hydrolase</keyword>
<dbReference type="InterPro" id="IPR016035">
    <property type="entry name" value="Acyl_Trfase/lysoPLipase"/>
</dbReference>
<gene>
    <name evidence="6" type="ORF">DFR59_101673</name>
</gene>
<evidence type="ECO:0000256" key="2">
    <source>
        <dbReference type="ARBA" id="ARBA00022963"/>
    </source>
</evidence>
<dbReference type="GO" id="GO:0016042">
    <property type="term" value="P:lipid catabolic process"/>
    <property type="evidence" value="ECO:0007669"/>
    <property type="project" value="UniProtKB-UniRule"/>
</dbReference>
<dbReference type="PANTHER" id="PTHR14226">
    <property type="entry name" value="NEUROPATHY TARGET ESTERASE/SWISS CHEESE D.MELANOGASTER"/>
    <property type="match status" value="1"/>
</dbReference>
<dbReference type="EMBL" id="QQAY01000001">
    <property type="protein sequence ID" value="RDI48005.1"/>
    <property type="molecule type" value="Genomic_DNA"/>
</dbReference>
<feature type="short sequence motif" description="DGA/G" evidence="4">
    <location>
        <begin position="183"/>
        <end position="185"/>
    </location>
</feature>
<dbReference type="Pfam" id="PF01734">
    <property type="entry name" value="Patatin"/>
    <property type="match status" value="1"/>
</dbReference>
<dbReference type="Gene3D" id="3.40.1090.10">
    <property type="entry name" value="Cytosolic phospholipase A2 catalytic domain"/>
    <property type="match status" value="2"/>
</dbReference>
<dbReference type="PANTHER" id="PTHR14226:SF29">
    <property type="entry name" value="NEUROPATHY TARGET ESTERASE SWS"/>
    <property type="match status" value="1"/>
</dbReference>
<feature type="active site" description="Nucleophile" evidence="4">
    <location>
        <position position="38"/>
    </location>
</feature>
<feature type="active site" description="Proton acceptor" evidence="4">
    <location>
        <position position="183"/>
    </location>
</feature>
<evidence type="ECO:0000259" key="5">
    <source>
        <dbReference type="PROSITE" id="PS51635"/>
    </source>
</evidence>
<feature type="short sequence motif" description="GXGXXG" evidence="4">
    <location>
        <begin position="9"/>
        <end position="14"/>
    </location>
</feature>
<organism evidence="6 7">
    <name type="scientific">Falsibacillus pallidus</name>
    <dbReference type="NCBI Taxonomy" id="493781"/>
    <lineage>
        <taxon>Bacteria</taxon>
        <taxon>Bacillati</taxon>
        <taxon>Bacillota</taxon>
        <taxon>Bacilli</taxon>
        <taxon>Bacillales</taxon>
        <taxon>Bacillaceae</taxon>
        <taxon>Falsibacillus</taxon>
    </lineage>
</organism>
<reference evidence="6 7" key="1">
    <citation type="submission" date="2018-07" db="EMBL/GenBank/DDBJ databases">
        <title>Genomic Encyclopedia of Type Strains, Phase IV (KMG-IV): sequencing the most valuable type-strain genomes for metagenomic binning, comparative biology and taxonomic classification.</title>
        <authorList>
            <person name="Goeker M."/>
        </authorList>
    </citation>
    <scope>NUCLEOTIDE SEQUENCE [LARGE SCALE GENOMIC DNA]</scope>
    <source>
        <strain evidence="6 7">DSM 25281</strain>
    </source>
</reference>
<dbReference type="AlphaFoldDB" id="A0A370GWE5"/>
<evidence type="ECO:0000313" key="7">
    <source>
        <dbReference type="Proteomes" id="UP000255326"/>
    </source>
</evidence>
<dbReference type="Proteomes" id="UP000255326">
    <property type="component" value="Unassembled WGS sequence"/>
</dbReference>
<dbReference type="OrthoDB" id="9770965at2"/>
<keyword evidence="3 4" id="KW-0443">Lipid metabolism</keyword>
<evidence type="ECO:0000256" key="4">
    <source>
        <dbReference type="PROSITE-ProRule" id="PRU01161"/>
    </source>
</evidence>
<dbReference type="PROSITE" id="PS51635">
    <property type="entry name" value="PNPLA"/>
    <property type="match status" value="1"/>
</dbReference>
<keyword evidence="7" id="KW-1185">Reference proteome</keyword>
<dbReference type="GO" id="GO:0016787">
    <property type="term" value="F:hydrolase activity"/>
    <property type="evidence" value="ECO:0007669"/>
    <property type="project" value="UniProtKB-UniRule"/>
</dbReference>
<feature type="short sequence motif" description="GXSXG" evidence="4">
    <location>
        <begin position="36"/>
        <end position="40"/>
    </location>
</feature>
<feature type="domain" description="PNPLA" evidence="5">
    <location>
        <begin position="5"/>
        <end position="196"/>
    </location>
</feature>
<evidence type="ECO:0000256" key="1">
    <source>
        <dbReference type="ARBA" id="ARBA00022801"/>
    </source>
</evidence>
<comment type="caution">
    <text evidence="6">The sequence shown here is derived from an EMBL/GenBank/DDBJ whole genome shotgun (WGS) entry which is preliminary data.</text>
</comment>
<keyword evidence="2 4" id="KW-0442">Lipid degradation</keyword>
<accession>A0A370GWE5</accession>
<dbReference type="RefSeq" id="WP_158538299.1">
    <property type="nucleotide sequence ID" value="NZ_QQAY01000001.1"/>
</dbReference>
<dbReference type="SUPFAM" id="SSF52151">
    <property type="entry name" value="FabD/lysophospholipase-like"/>
    <property type="match status" value="1"/>
</dbReference>
<dbReference type="InterPro" id="IPR002641">
    <property type="entry name" value="PNPLA_dom"/>
</dbReference>
<protein>
    <submittedName>
        <fullName evidence="6">NTE family protein</fullName>
    </submittedName>
</protein>